<dbReference type="Gene3D" id="4.10.60.10">
    <property type="entry name" value="Zinc finger, CCHC-type"/>
    <property type="match status" value="1"/>
</dbReference>
<dbReference type="PROSITE" id="PS50158">
    <property type="entry name" value="ZF_CCHC"/>
    <property type="match status" value="1"/>
</dbReference>
<keyword evidence="9" id="KW-1185">Reference proteome</keyword>
<evidence type="ECO:0000256" key="6">
    <source>
        <dbReference type="SAM" id="SignalP"/>
    </source>
</evidence>
<keyword evidence="5" id="KW-0863">Zinc-finger</keyword>
<dbReference type="InterPro" id="IPR036875">
    <property type="entry name" value="Znf_CCHC_sf"/>
</dbReference>
<dbReference type="Gene3D" id="2.40.70.10">
    <property type="entry name" value="Acid Proteases"/>
    <property type="match status" value="1"/>
</dbReference>
<evidence type="ECO:0000256" key="1">
    <source>
        <dbReference type="ARBA" id="ARBA00005964"/>
    </source>
</evidence>
<dbReference type="PANTHER" id="PTHR43918:SF4">
    <property type="entry name" value="CARBOXYLIC ESTER HYDROLASE"/>
    <property type="match status" value="1"/>
</dbReference>
<dbReference type="Gene3D" id="3.10.10.10">
    <property type="entry name" value="HIV Type 1 Reverse Transcriptase, subunit A, domain 1"/>
    <property type="match status" value="1"/>
</dbReference>
<dbReference type="SUPFAM" id="SSF56672">
    <property type="entry name" value="DNA/RNA polymerases"/>
    <property type="match status" value="1"/>
</dbReference>
<evidence type="ECO:0000256" key="2">
    <source>
        <dbReference type="ARBA" id="ARBA00022487"/>
    </source>
</evidence>
<accession>A0ABY6LBF2</accession>
<feature type="signal peptide" evidence="6">
    <location>
        <begin position="1"/>
        <end position="26"/>
    </location>
</feature>
<dbReference type="InterPro" id="IPR043502">
    <property type="entry name" value="DNA/RNA_pol_sf"/>
</dbReference>
<protein>
    <submittedName>
        <fullName evidence="8">CES2</fullName>
    </submittedName>
</protein>
<keyword evidence="5" id="KW-0862">Zinc</keyword>
<dbReference type="InterPro" id="IPR001969">
    <property type="entry name" value="Aspartic_peptidase_AS"/>
</dbReference>
<dbReference type="InterPro" id="IPR029058">
    <property type="entry name" value="AB_hydrolase_fold"/>
</dbReference>
<dbReference type="Gene3D" id="3.40.50.1820">
    <property type="entry name" value="alpha/beta hydrolase"/>
    <property type="match status" value="2"/>
</dbReference>
<evidence type="ECO:0000256" key="5">
    <source>
        <dbReference type="PROSITE-ProRule" id="PRU00047"/>
    </source>
</evidence>
<dbReference type="SUPFAM" id="SSF57756">
    <property type="entry name" value="Retrovirus zinc finger-like domains"/>
    <property type="match status" value="1"/>
</dbReference>
<dbReference type="InterPro" id="IPR019826">
    <property type="entry name" value="Carboxylesterase_B_AS"/>
</dbReference>
<keyword evidence="4" id="KW-0325">Glycoprotein</keyword>
<proteinExistence type="inferred from homology"/>
<evidence type="ECO:0000256" key="3">
    <source>
        <dbReference type="ARBA" id="ARBA00022801"/>
    </source>
</evidence>
<dbReference type="PROSITE" id="PS00122">
    <property type="entry name" value="CARBOXYLESTERASE_B_1"/>
    <property type="match status" value="2"/>
</dbReference>
<dbReference type="InterPro" id="IPR050654">
    <property type="entry name" value="AChE-related_enzymes"/>
</dbReference>
<dbReference type="InterPro" id="IPR021109">
    <property type="entry name" value="Peptidase_aspartic_dom_sf"/>
</dbReference>
<dbReference type="InterPro" id="IPR001878">
    <property type="entry name" value="Znf_CCHC"/>
</dbReference>
<dbReference type="InterPro" id="IPR002018">
    <property type="entry name" value="CarbesteraseB"/>
</dbReference>
<feature type="chain" id="PRO_5046211379" evidence="6">
    <location>
        <begin position="27"/>
        <end position="1294"/>
    </location>
</feature>
<reference evidence="8 9" key="1">
    <citation type="submission" date="2022-01" db="EMBL/GenBank/DDBJ databases">
        <title>A chromosomal length assembly of Cordylochernes scorpioides.</title>
        <authorList>
            <person name="Zeh D."/>
            <person name="Zeh J."/>
        </authorList>
    </citation>
    <scope>NUCLEOTIDE SEQUENCE [LARGE SCALE GENOMIC DNA]</scope>
    <source>
        <strain evidence="8">IN4F17</strain>
        <tissue evidence="8">Whole Body</tissue>
    </source>
</reference>
<dbReference type="PROSITE" id="PS00941">
    <property type="entry name" value="CARBOXYLESTERASE_B_2"/>
    <property type="match status" value="2"/>
</dbReference>
<keyword evidence="3" id="KW-0378">Hydrolase</keyword>
<keyword evidence="5" id="KW-0479">Metal-binding</keyword>
<dbReference type="SUPFAM" id="SSF53474">
    <property type="entry name" value="alpha/beta-Hydrolases"/>
    <property type="match status" value="2"/>
</dbReference>
<organism evidence="8 9">
    <name type="scientific">Cordylochernes scorpioides</name>
    <dbReference type="NCBI Taxonomy" id="51811"/>
    <lineage>
        <taxon>Eukaryota</taxon>
        <taxon>Metazoa</taxon>
        <taxon>Ecdysozoa</taxon>
        <taxon>Arthropoda</taxon>
        <taxon>Chelicerata</taxon>
        <taxon>Arachnida</taxon>
        <taxon>Pseudoscorpiones</taxon>
        <taxon>Cheliferoidea</taxon>
        <taxon>Chernetidae</taxon>
        <taxon>Cordylochernes</taxon>
    </lineage>
</organism>
<dbReference type="EMBL" id="CP092878">
    <property type="protein sequence ID" value="UYV78368.1"/>
    <property type="molecule type" value="Genomic_DNA"/>
</dbReference>
<feature type="domain" description="CCHC-type" evidence="7">
    <location>
        <begin position="1060"/>
        <end position="1074"/>
    </location>
</feature>
<gene>
    <name evidence="8" type="ORF">LAZ67_16001079</name>
</gene>
<dbReference type="SMART" id="SM00343">
    <property type="entry name" value="ZnF_C2HC"/>
    <property type="match status" value="2"/>
</dbReference>
<evidence type="ECO:0000256" key="4">
    <source>
        <dbReference type="ARBA" id="ARBA00023180"/>
    </source>
</evidence>
<keyword evidence="6" id="KW-0732">Signal</keyword>
<dbReference type="Pfam" id="PF00135">
    <property type="entry name" value="COesterase"/>
    <property type="match status" value="2"/>
</dbReference>
<keyword evidence="2" id="KW-0719">Serine esterase</keyword>
<evidence type="ECO:0000313" key="8">
    <source>
        <dbReference type="EMBL" id="UYV78368.1"/>
    </source>
</evidence>
<dbReference type="SUPFAM" id="SSF50630">
    <property type="entry name" value="Acid proteases"/>
    <property type="match status" value="1"/>
</dbReference>
<comment type="similarity">
    <text evidence="1">Belongs to the type-B carboxylesterase/lipase family.</text>
</comment>
<sequence length="1294" mass="145379">MGNTKDEAGTGIQLVVAFILAAQATATQPTVTLPDTGTVISGEQKTVSLPQESGGSRIQSQSPILPPQINATHFPPPCFQRRFNPNDNVNKNMSEDCLYLNIWAPTRRSNMAVLIHFYGGSFEYGSTDLYENNPQYLAARTDMVVVSFNYRLSSFGFLNLSRDGYNGNLGLKDQIAALKWVNKHIELFGGDPKRVLLYGLSSGSISIAFLFSNKENDNLFKRAFLQSGTSNSGYLNITNSGEPEALKRFYEVLNCDPKSPEILTCLQSKSADKILEADNAAASVNNHEAFGPKLDGKLISFTTFQNFYKKNILLYKDIIIGTTKDEGSLAQFITNPYFVANNLTKEEALEYLLNMLGKNNSLMIDIGQYYFKDVPEYDFVKYGYAVKGLVQDLIFRCPIYYFANIMASKHNSVFFYLFTYQTEYKAKNNVTKILGATHGEDQQYVLGLPQRDSLPYTEKEIEFSNRIMDYVGNFAKFGTLEYMYICRTISTSSHGAKWLQASMGNTKDDAGTGIQLAVAFLLAAQAIATQPTVTLPDSGTVISGEQKTVSGKSLDVYLSIPFAQPPTGERRFKDPEPITNLPPQINATHFPPPCFQRRFNPNDNVNKNMSEDCLYLNIWAPTRRSNMAVLIHFYGGSFEYGSTDLYENNPQYLAARTDMVVVSFNYRLSSFGFLNLSRDGYNGNLGLKDQIAALKWVNKHIELFGGDPKRVLLYGLSSGSISIAFLFSNKENDNLFKRAFLQSGTSNSGYLNITNSGEPEALKRFYEVLNCDPKSPEILTCLQSKSADKILEADNAAASVNNHEAFGPKLDGYIIGTTKDEGSLAQFITNPYFVANNLTKEEALEYLLNMLGKNNSLMIDIGQYYFKNVPEYDFVKYGYAVKGLVQDLIFRCPIYYFANIMASKHNNVFFYLFTYQTEYKAKNNVTKILGATHGEDQQYVLGLPQRDSLPYTEKEIQFSNRIMDYVGNFAKFGLLQEDDEVKLERVFALAVSYELAEKDAKELHGRKVARVTSHIERNRKSKYSPTKKNFTSSTKERTCYRCGMKNSHLAPACPHKSKACYKCKKIGHLSKVCKAANYALKNSYVHEQILSLKGETEAKVTLTLDGNVLKCIVDTGSPVTLMPKTIFKKFWKVKLFPTSKNLKTLCNNPIKLVGERDVFVEETGKKLRLIVVDEGFPEVLLGREWLKFLNINYSKLLNVNKISESCIDSLIESYANLFNNELGCLKDVKLNICIKRDAAPVFCKARSLPFAMKKKVEDELEDMVDKGILEPLDYADWAAPIVPILKKDGARAQN</sequence>
<name>A0ABY6LBF2_9ARAC</name>
<evidence type="ECO:0000259" key="7">
    <source>
        <dbReference type="PROSITE" id="PS50158"/>
    </source>
</evidence>
<dbReference type="PROSITE" id="PS00141">
    <property type="entry name" value="ASP_PROTEASE"/>
    <property type="match status" value="1"/>
</dbReference>
<dbReference type="Proteomes" id="UP001235939">
    <property type="component" value="Chromosome 16"/>
</dbReference>
<dbReference type="PANTHER" id="PTHR43918">
    <property type="entry name" value="ACETYLCHOLINESTERASE"/>
    <property type="match status" value="1"/>
</dbReference>
<dbReference type="InterPro" id="IPR019819">
    <property type="entry name" value="Carboxylesterase_B_CS"/>
</dbReference>
<evidence type="ECO:0000313" key="9">
    <source>
        <dbReference type="Proteomes" id="UP001235939"/>
    </source>
</evidence>